<dbReference type="InterPro" id="IPR036397">
    <property type="entry name" value="RNaseH_sf"/>
</dbReference>
<dbReference type="PROSITE" id="PS50821">
    <property type="entry name" value="PAZ"/>
    <property type="match status" value="1"/>
</dbReference>
<dbReference type="InterPro" id="IPR012337">
    <property type="entry name" value="RNaseH-like_sf"/>
</dbReference>
<evidence type="ECO:0000313" key="4">
    <source>
        <dbReference type="EMBL" id="KAI1717393.1"/>
    </source>
</evidence>
<dbReference type="PANTHER" id="PTHR22891">
    <property type="entry name" value="EUKARYOTIC TRANSLATION INITIATION FACTOR 2C"/>
    <property type="match status" value="1"/>
</dbReference>
<evidence type="ECO:0000259" key="2">
    <source>
        <dbReference type="PROSITE" id="PS50821"/>
    </source>
</evidence>
<evidence type="ECO:0000259" key="3">
    <source>
        <dbReference type="PROSITE" id="PS50822"/>
    </source>
</evidence>
<dbReference type="SUPFAM" id="SSF101690">
    <property type="entry name" value="PAZ domain"/>
    <property type="match status" value="1"/>
</dbReference>
<dbReference type="CDD" id="cd02846">
    <property type="entry name" value="PAZ_argonaute_like"/>
    <property type="match status" value="1"/>
</dbReference>
<proteinExistence type="inferred from homology"/>
<dbReference type="InterPro" id="IPR003100">
    <property type="entry name" value="PAZ_dom"/>
</dbReference>
<dbReference type="SUPFAM" id="SSF53098">
    <property type="entry name" value="Ribonuclease H-like"/>
    <property type="match status" value="1"/>
</dbReference>
<comment type="caution">
    <text evidence="4">The sequence shown here is derived from an EMBL/GenBank/DDBJ whole genome shotgun (WGS) entry which is preliminary data.</text>
</comment>
<keyword evidence="5" id="KW-1185">Reference proteome</keyword>
<dbReference type="Gene3D" id="3.30.420.10">
    <property type="entry name" value="Ribonuclease H-like superfamily/Ribonuclease H"/>
    <property type="match status" value="1"/>
</dbReference>
<protein>
    <submittedName>
        <fullName evidence="4">Piwi domain-containing protein</fullName>
    </submittedName>
</protein>
<dbReference type="InterPro" id="IPR003165">
    <property type="entry name" value="Piwi"/>
</dbReference>
<feature type="domain" description="Piwi" evidence="3">
    <location>
        <begin position="576"/>
        <end position="904"/>
    </location>
</feature>
<dbReference type="SMART" id="SM00949">
    <property type="entry name" value="PAZ"/>
    <property type="match status" value="1"/>
</dbReference>
<evidence type="ECO:0000256" key="1">
    <source>
        <dbReference type="RuleBase" id="RU361178"/>
    </source>
</evidence>
<comment type="similarity">
    <text evidence="1">Belongs to the argonaute family.</text>
</comment>
<dbReference type="Gene3D" id="3.40.50.2300">
    <property type="match status" value="1"/>
</dbReference>
<dbReference type="Pfam" id="PF02170">
    <property type="entry name" value="PAZ"/>
    <property type="match status" value="1"/>
</dbReference>
<feature type="domain" description="PAZ" evidence="2">
    <location>
        <begin position="276"/>
        <end position="389"/>
    </location>
</feature>
<dbReference type="Pfam" id="PF02171">
    <property type="entry name" value="Piwi"/>
    <property type="match status" value="1"/>
</dbReference>
<dbReference type="Proteomes" id="UP001201812">
    <property type="component" value="Unassembled WGS sequence"/>
</dbReference>
<dbReference type="GO" id="GO:0003723">
    <property type="term" value="F:RNA binding"/>
    <property type="evidence" value="ECO:0007669"/>
    <property type="project" value="InterPro"/>
</dbReference>
<dbReference type="SMART" id="SM00950">
    <property type="entry name" value="Piwi"/>
    <property type="match status" value="1"/>
</dbReference>
<accession>A0AAD4N5K1</accession>
<dbReference type="Gene3D" id="2.170.260.10">
    <property type="entry name" value="paz domain"/>
    <property type="match status" value="1"/>
</dbReference>
<organism evidence="4 5">
    <name type="scientific">Ditylenchus destructor</name>
    <dbReference type="NCBI Taxonomy" id="166010"/>
    <lineage>
        <taxon>Eukaryota</taxon>
        <taxon>Metazoa</taxon>
        <taxon>Ecdysozoa</taxon>
        <taxon>Nematoda</taxon>
        <taxon>Chromadorea</taxon>
        <taxon>Rhabditida</taxon>
        <taxon>Tylenchina</taxon>
        <taxon>Tylenchomorpha</taxon>
        <taxon>Sphaerularioidea</taxon>
        <taxon>Anguinidae</taxon>
        <taxon>Anguininae</taxon>
        <taxon>Ditylenchus</taxon>
    </lineage>
</organism>
<reference evidence="4" key="1">
    <citation type="submission" date="2022-01" db="EMBL/GenBank/DDBJ databases">
        <title>Genome Sequence Resource for Two Populations of Ditylenchus destructor, the Migratory Endoparasitic Phytonematode.</title>
        <authorList>
            <person name="Zhang H."/>
            <person name="Lin R."/>
            <person name="Xie B."/>
        </authorList>
    </citation>
    <scope>NUCLEOTIDE SEQUENCE</scope>
    <source>
        <strain evidence="4">BazhouSP</strain>
    </source>
</reference>
<dbReference type="AlphaFoldDB" id="A0AAD4N5K1"/>
<dbReference type="EMBL" id="JAKKPZ010000009">
    <property type="protein sequence ID" value="KAI1717393.1"/>
    <property type="molecule type" value="Genomic_DNA"/>
</dbReference>
<sequence length="944" mass="106970">MVDEITSEFQSMGIAVGDPHLEPQQDPGTVGEPMKVVSNVYGVRMQKIPVYRYDITLSALFGGRREGKRIEFTKRSKEDSVVVDRKAMCRLVYDMMIRKFANIFGDNPSACYYDLQCILYTLEELELGAKKESVFELDAQDCQNEKDLQRFVSVEMLIRKVRDGFQLTLGDLGHLTNNTTEQNHSLQQFIELATSQCPLFNPEDHLILGGGSSFLLNHRKYNFTDEDSPLLSDSKYLAIGAHKSVRYVEGPKGRNNKHIGLIVETKKTPFHVPHQTLMEKAAAVLGNNAIGQNGEMRPGDISRIHNQFKTLHITVRYGRNKNRDIRITGVKNMTAAQTSLDVNGEQVSVAEYYYKKYEIDLRFPEAPLASAMERGRTNYYPLEVCYVKDHQRANLQQLNSREVANMIRSCAVAPNILKNQTEKNVEALELHTSPYLESAGLDLVARHISTNIFILEMKITKVPLTVTARRLPNPGIQYRNGIVPINEDGKWQLKDNFLVPAVCERWAMYMIPGGRSEADRRSRFTFENMVHFTKTFVDACRACGMTIGQPVDTKMLDPIPEAVDDAIKVCKQEDCTFVFFITADSVTNLHNFIKSCEQKYQIVTQDLKMNNAFEIVTRGKQETVRNIVCKTNEKLGGLNYSITVSSQRIREMIMADTLFIGLGISHPGAMGNYERARGKTPDVPSVIGYAANMKKDPFDFVGDYVFDEPRRDEKFSTVSTIVENCVKRYRANRGRNPERLIIYRNGTSEGQFGMSLQYEVPLIKYSLETLLEIPECKVTILVSQKAHNIRLFRHDMPQNTEIPLPNGRVKKLNVNIKPGTVVDTQLTHPMQSEFYLNSHLAIQGTARTPRYTVLLDESKFSLDDIEGFTYALSYAHQIINSPTSLPSPAYIALLYAKRGRAVHQEARRAGINDEVTDDGALDYQRISNRLAYCNTTLADQRVNA</sequence>
<gene>
    <name evidence="4" type="ORF">DdX_07138</name>
</gene>
<name>A0AAD4N5K1_9BILA</name>
<evidence type="ECO:0000313" key="5">
    <source>
        <dbReference type="Proteomes" id="UP001201812"/>
    </source>
</evidence>
<dbReference type="InterPro" id="IPR036085">
    <property type="entry name" value="PAZ_dom_sf"/>
</dbReference>
<dbReference type="PROSITE" id="PS50822">
    <property type="entry name" value="PIWI"/>
    <property type="match status" value="1"/>
</dbReference>